<evidence type="ECO:0000256" key="1">
    <source>
        <dbReference type="SAM" id="MobiDB-lite"/>
    </source>
</evidence>
<feature type="transmembrane region" description="Helical" evidence="2">
    <location>
        <begin position="65"/>
        <end position="83"/>
    </location>
</feature>
<keyword evidence="4" id="KW-1185">Reference proteome</keyword>
<dbReference type="AlphaFoldDB" id="A0A7H8N8E7"/>
<dbReference type="EMBL" id="CP054929">
    <property type="protein sequence ID" value="QKW50643.1"/>
    <property type="molecule type" value="Genomic_DNA"/>
</dbReference>
<organism evidence="3 4">
    <name type="scientific">Streptomyces buecherae</name>
    <dbReference type="NCBI Taxonomy" id="2763006"/>
    <lineage>
        <taxon>Bacteria</taxon>
        <taxon>Bacillati</taxon>
        <taxon>Actinomycetota</taxon>
        <taxon>Actinomycetes</taxon>
        <taxon>Kitasatosporales</taxon>
        <taxon>Streptomycetaceae</taxon>
        <taxon>Streptomyces</taxon>
    </lineage>
</organism>
<feature type="compositionally biased region" description="Gly residues" evidence="1">
    <location>
        <begin position="13"/>
        <end position="44"/>
    </location>
</feature>
<dbReference type="RefSeq" id="WP_176162376.1">
    <property type="nucleotide sequence ID" value="NZ_CP054929.1"/>
</dbReference>
<dbReference type="Pfam" id="PF11209">
    <property type="entry name" value="LmeA"/>
    <property type="match status" value="1"/>
</dbReference>
<keyword evidence="2" id="KW-1133">Transmembrane helix</keyword>
<accession>A0A7H8N8E7</accession>
<keyword evidence="2" id="KW-0472">Membrane</keyword>
<name>A0A7H8N8E7_9ACTN</name>
<evidence type="ECO:0000313" key="4">
    <source>
        <dbReference type="Proteomes" id="UP000509303"/>
    </source>
</evidence>
<dbReference type="Proteomes" id="UP000509303">
    <property type="component" value="Chromosome"/>
</dbReference>
<proteinExistence type="predicted"/>
<reference evidence="3 4" key="1">
    <citation type="submission" date="2020-06" db="EMBL/GenBank/DDBJ databases">
        <title>Genome mining for natural products.</title>
        <authorList>
            <person name="Zhang B."/>
            <person name="Shi J."/>
            <person name="Ge H."/>
        </authorList>
    </citation>
    <scope>NUCLEOTIDE SEQUENCE [LARGE SCALE GENOMIC DNA]</scope>
    <source>
        <strain evidence="3 4">NA00687</strain>
    </source>
</reference>
<feature type="region of interest" description="Disordered" evidence="1">
    <location>
        <begin position="1"/>
        <end position="60"/>
    </location>
</feature>
<sequence>MSDAAHTDAASRGGPGGAPYHQGAGGYGGGYDAYGPGQPAGGHGGYDDYDDRAAPPPRRRRRGRGLRVLLILLVILGGLFVAADRIAVNVVESEAAKKIKSKENLTGTPEVSIKGFPFLTQVVSKKFDEIEVTFDGLTSEENGRAIRITEMKATMRDVKVSDNFSSAVADHAVGRAHVSYADLSKAAGPGITVGYAGKDDTGKSRVKISGGLLGFKISAYGTVSVVNGDTIRLRADKIPAGAVPGWEDKVRERTDIDREVDGLPAGLKLKAIETTPEGVDIEAEGHAVELTG</sequence>
<protein>
    <submittedName>
        <fullName evidence="3">DUF2993 domain-containing protein</fullName>
    </submittedName>
</protein>
<keyword evidence="2" id="KW-0812">Transmembrane</keyword>
<dbReference type="GeneID" id="95462720"/>
<evidence type="ECO:0000313" key="3">
    <source>
        <dbReference type="EMBL" id="QKW50643.1"/>
    </source>
</evidence>
<evidence type="ECO:0000256" key="2">
    <source>
        <dbReference type="SAM" id="Phobius"/>
    </source>
</evidence>
<gene>
    <name evidence="3" type="ORF">HUT08_15110</name>
</gene>
<dbReference type="InterPro" id="IPR021373">
    <property type="entry name" value="DUF2993"/>
</dbReference>